<keyword evidence="2" id="KW-0378">Hydrolase</keyword>
<keyword evidence="2" id="KW-0547">Nucleotide-binding</keyword>
<organism evidence="2">
    <name type="scientific">Candidatus Kentrum sp. TC</name>
    <dbReference type="NCBI Taxonomy" id="2126339"/>
    <lineage>
        <taxon>Bacteria</taxon>
        <taxon>Pseudomonadati</taxon>
        <taxon>Pseudomonadota</taxon>
        <taxon>Gammaproteobacteria</taxon>
        <taxon>Candidatus Kentrum</taxon>
    </lineage>
</organism>
<protein>
    <submittedName>
        <fullName evidence="2">Putative DNA primase/helicase</fullName>
    </submittedName>
</protein>
<dbReference type="SUPFAM" id="SSF52540">
    <property type="entry name" value="P-loop containing nucleoside triphosphate hydrolases"/>
    <property type="match status" value="1"/>
</dbReference>
<evidence type="ECO:0000256" key="1">
    <source>
        <dbReference type="SAM" id="MobiDB-lite"/>
    </source>
</evidence>
<reference evidence="2" key="1">
    <citation type="submission" date="2019-02" db="EMBL/GenBank/DDBJ databases">
        <authorList>
            <person name="Gruber-Vodicka R. H."/>
            <person name="Seah K. B. B."/>
        </authorList>
    </citation>
    <scope>NUCLEOTIDE SEQUENCE</scope>
    <source>
        <strain evidence="2">BECK_BZ125</strain>
    </source>
</reference>
<keyword evidence="2" id="KW-0347">Helicase</keyword>
<gene>
    <name evidence="2" type="ORF">BECKTC1821E_GA0114239_10382</name>
</gene>
<evidence type="ECO:0000313" key="2">
    <source>
        <dbReference type="EMBL" id="VFK44631.1"/>
    </source>
</evidence>
<feature type="region of interest" description="Disordered" evidence="1">
    <location>
        <begin position="199"/>
        <end position="223"/>
    </location>
</feature>
<accession>A0A450YSW0</accession>
<sequence>MPLDDAVERFRPLDDGSGKFLSDTWTMKVVYREQMSAVLPAGERWDRVKRHPIWIDRGAYYIDEVGFDPAGNDPSVRLNTWRGWPMEPKKGKCEILLELIHYLCNRHQEGDALSKWLLQWMAYPLQHPGAKMLSAVIMHGPAGTGKSSIRKDLPGNLRRRICLFPAPLRFAQAASSASGRWRINSTPTGGRFHTLRVGRRSHQPSGDVGHTERTKRSHHRRLGPRRFEQVGKTAFFRGKMIAAYRQRNHMNIAFLSNEDLPLPIDNDDRRYLVIYTPPKLSEAFYNELWTEIAQGGIEAFYHYLLHLDLSNFNPKSEPPGTVAKRDLAEVSKQSEDQFIEEWMGQADNPYPFGPCGGKQLYLAYTRWCRANGIRFPRNSIQFLNRVGKMPGWLCGNETT</sequence>
<keyword evidence="2" id="KW-0067">ATP-binding</keyword>
<dbReference type="GO" id="GO:0004386">
    <property type="term" value="F:helicase activity"/>
    <property type="evidence" value="ECO:0007669"/>
    <property type="project" value="UniProtKB-KW"/>
</dbReference>
<name>A0A450YSW0_9GAMM</name>
<dbReference type="AlphaFoldDB" id="A0A450YSW0"/>
<dbReference type="EMBL" id="CAADFT010000038">
    <property type="protein sequence ID" value="VFK44631.1"/>
    <property type="molecule type" value="Genomic_DNA"/>
</dbReference>
<proteinExistence type="predicted"/>
<dbReference type="InterPro" id="IPR027417">
    <property type="entry name" value="P-loop_NTPase"/>
</dbReference>